<comment type="caution">
    <text evidence="1">The sequence shown here is derived from an EMBL/GenBank/DDBJ whole genome shotgun (WGS) entry which is preliminary data.</text>
</comment>
<proteinExistence type="predicted"/>
<reference evidence="1" key="1">
    <citation type="submission" date="2022-07" db="EMBL/GenBank/DDBJ databases">
        <title>Genome Sequence of Physisporinus lineatus.</title>
        <authorList>
            <person name="Buettner E."/>
        </authorList>
    </citation>
    <scope>NUCLEOTIDE SEQUENCE</scope>
    <source>
        <strain evidence="1">VT162</strain>
    </source>
</reference>
<dbReference type="EMBL" id="JANAWD010001053">
    <property type="protein sequence ID" value="KAJ3474476.1"/>
    <property type="molecule type" value="Genomic_DNA"/>
</dbReference>
<name>A0AAD5UPV6_9APHY</name>
<dbReference type="AlphaFoldDB" id="A0AAD5UPV6"/>
<organism evidence="1 2">
    <name type="scientific">Meripilus lineatus</name>
    <dbReference type="NCBI Taxonomy" id="2056292"/>
    <lineage>
        <taxon>Eukaryota</taxon>
        <taxon>Fungi</taxon>
        <taxon>Dikarya</taxon>
        <taxon>Basidiomycota</taxon>
        <taxon>Agaricomycotina</taxon>
        <taxon>Agaricomycetes</taxon>
        <taxon>Polyporales</taxon>
        <taxon>Meripilaceae</taxon>
        <taxon>Meripilus</taxon>
    </lineage>
</organism>
<dbReference type="Proteomes" id="UP001212997">
    <property type="component" value="Unassembled WGS sequence"/>
</dbReference>
<evidence type="ECO:0000313" key="2">
    <source>
        <dbReference type="Proteomes" id="UP001212997"/>
    </source>
</evidence>
<sequence>MTRIFPNTSHKTKGKIPDHVEHGEYVSSASLSVLGIDEGVLKVRRPQSINETPENPDTGSPLAFNVEQKAYSVLQVIGIETMAKTVLPIHMVVEHGIRRMGVPKEPL</sequence>
<protein>
    <submittedName>
        <fullName evidence="1">Uncharacterized protein</fullName>
    </submittedName>
</protein>
<evidence type="ECO:0000313" key="1">
    <source>
        <dbReference type="EMBL" id="KAJ3474476.1"/>
    </source>
</evidence>
<accession>A0AAD5UPV6</accession>
<gene>
    <name evidence="1" type="ORF">NLI96_g12438</name>
</gene>
<keyword evidence="2" id="KW-1185">Reference proteome</keyword>